<keyword evidence="6" id="KW-1185">Reference proteome</keyword>
<dbReference type="RefSeq" id="WP_186920993.1">
    <property type="nucleotide sequence ID" value="NZ_JACOFW010000002.1"/>
</dbReference>
<dbReference type="Gene3D" id="3.20.20.450">
    <property type="entry name" value="EAL domain"/>
    <property type="match status" value="1"/>
</dbReference>
<dbReference type="SMART" id="SM00267">
    <property type="entry name" value="GGDEF"/>
    <property type="match status" value="1"/>
</dbReference>
<evidence type="ECO:0000313" key="6">
    <source>
        <dbReference type="Proteomes" id="UP000648257"/>
    </source>
</evidence>
<organism evidence="5 6">
    <name type="scientific">Undibacterium seohonense</name>
    <dbReference type="NCBI Taxonomy" id="1344950"/>
    <lineage>
        <taxon>Bacteria</taxon>
        <taxon>Pseudomonadati</taxon>
        <taxon>Pseudomonadota</taxon>
        <taxon>Betaproteobacteria</taxon>
        <taxon>Burkholderiales</taxon>
        <taxon>Oxalobacteraceae</taxon>
        <taxon>Undibacterium</taxon>
    </lineage>
</organism>
<proteinExistence type="predicted"/>
<comment type="caution">
    <text evidence="5">The sequence shown here is derived from an EMBL/GenBank/DDBJ whole genome shotgun (WGS) entry which is preliminary data.</text>
</comment>
<dbReference type="InterPro" id="IPR035965">
    <property type="entry name" value="PAS-like_dom_sf"/>
</dbReference>
<dbReference type="SUPFAM" id="SSF55785">
    <property type="entry name" value="PYP-like sensor domain (PAS domain)"/>
    <property type="match status" value="3"/>
</dbReference>
<feature type="domain" description="PAC" evidence="2">
    <location>
        <begin position="322"/>
        <end position="374"/>
    </location>
</feature>
<reference evidence="5 6" key="1">
    <citation type="submission" date="2020-08" db="EMBL/GenBank/DDBJ databases">
        <title>Novel species isolated from subtropical streams in China.</title>
        <authorList>
            <person name="Lu H."/>
        </authorList>
    </citation>
    <scope>NUCLEOTIDE SEQUENCE [LARGE SCALE GENOMIC DNA]</scope>
    <source>
        <strain evidence="5 6">KACC 16656</strain>
    </source>
</reference>
<dbReference type="InterPro" id="IPR013767">
    <property type="entry name" value="PAS_fold"/>
</dbReference>
<dbReference type="CDD" id="cd01948">
    <property type="entry name" value="EAL"/>
    <property type="match status" value="1"/>
</dbReference>
<evidence type="ECO:0000313" key="5">
    <source>
        <dbReference type="EMBL" id="MBC3806145.1"/>
    </source>
</evidence>
<dbReference type="NCBIfam" id="TIGR00229">
    <property type="entry name" value="sensory_box"/>
    <property type="match status" value="2"/>
</dbReference>
<dbReference type="CDD" id="cd01949">
    <property type="entry name" value="GGDEF"/>
    <property type="match status" value="1"/>
</dbReference>
<dbReference type="EMBL" id="JACOFW010000002">
    <property type="protein sequence ID" value="MBC3806145.1"/>
    <property type="molecule type" value="Genomic_DNA"/>
</dbReference>
<dbReference type="InterPro" id="IPR001610">
    <property type="entry name" value="PAC"/>
</dbReference>
<dbReference type="Pfam" id="PF00990">
    <property type="entry name" value="GGDEF"/>
    <property type="match status" value="1"/>
</dbReference>
<dbReference type="SMART" id="SM00086">
    <property type="entry name" value="PAC"/>
    <property type="match status" value="2"/>
</dbReference>
<dbReference type="PIRSF" id="PIRSF005925">
    <property type="entry name" value="Dos"/>
    <property type="match status" value="1"/>
</dbReference>
<dbReference type="Pfam" id="PF00989">
    <property type="entry name" value="PAS"/>
    <property type="match status" value="1"/>
</dbReference>
<dbReference type="PROSITE" id="PS50112">
    <property type="entry name" value="PAS"/>
    <property type="match status" value="2"/>
</dbReference>
<dbReference type="PROSITE" id="PS50887">
    <property type="entry name" value="GGDEF"/>
    <property type="match status" value="1"/>
</dbReference>
<sequence>MMPGQWDALIEGMLEGVLLVDPLQLEILAANRSAHKLLGLSANSLVGMPVVELASSPEDMFFWEDVAAGLSNNIYSETLLRRADGSIVQVVRRVSLVHLDQATAMYVVAIRDHTDQRHVETELEKLIAELRATLESTADGILVTDLDGGIRSYNHLFAKLWNLPEELLTQREDGAIYSWMDQCMVDASHYNERLAAIRRSPLLEANDVLVLHSGKILERVTLPQYARGRPIGRVYSFRDISQKLADQARIQLASKVFEASTDAIFITDHEQKIITINPSFVRLTQFSETDMLGTTISDFLLNQNNAELLKRLLADLDHQGFWEGEIWNRRKDGHAYLCMISLVRVQDDEGQILHTIGFFKDRTESYNAKQKIEELAFSDALTGLPNRLLLEERINQSITHANRGNGEFALLFLDLDNFKQINDSLGHPFGDRVLIEVTERLKKCLRQVDTAARLGGDEFVLLLHQANASGAEICARRVLADVGAPFGIDGIQFSVTCSIGIALYPADGSKIEDLIKNADSAMYYVKERGRSDFRFYQRQMNIGLLSRMKIDHAMRQALEHQEFRLYYQPLVCLRSNQVFGAEALLRWTDKELGEVSPAKFIPIAEESGLIVSIGNWVMHTAIAQAAAWNKDGRHLRISVNVSALQFQQTNFVDDLANALDEAHLDPDCIELELTESILIRDAEETLKKLQAIANLGVRMSIDDFGTGYSSLSYLKRFPINKLKIDRSFIMNLPNDESDIAIVTAIISLAHALKLRVIAEGVETVEQRELLCELNCNEIQGFLIAKALDPHEFEAKFLPPETPLEHQSGDLLVR</sequence>
<gene>
    <name evidence="5" type="ORF">H8K52_02150</name>
</gene>
<dbReference type="Gene3D" id="3.30.450.20">
    <property type="entry name" value="PAS domain"/>
    <property type="match status" value="3"/>
</dbReference>
<dbReference type="NCBIfam" id="TIGR00254">
    <property type="entry name" value="GGDEF"/>
    <property type="match status" value="1"/>
</dbReference>
<dbReference type="SUPFAM" id="SSF141868">
    <property type="entry name" value="EAL domain-like"/>
    <property type="match status" value="1"/>
</dbReference>
<evidence type="ECO:0000259" key="3">
    <source>
        <dbReference type="PROSITE" id="PS50883"/>
    </source>
</evidence>
<dbReference type="Pfam" id="PF13426">
    <property type="entry name" value="PAS_9"/>
    <property type="match status" value="1"/>
</dbReference>
<feature type="domain" description="EAL" evidence="3">
    <location>
        <begin position="547"/>
        <end position="800"/>
    </location>
</feature>
<dbReference type="PANTHER" id="PTHR44757">
    <property type="entry name" value="DIGUANYLATE CYCLASE DGCP"/>
    <property type="match status" value="1"/>
</dbReference>
<feature type="domain" description="GGDEF" evidence="4">
    <location>
        <begin position="406"/>
        <end position="538"/>
    </location>
</feature>
<dbReference type="SUPFAM" id="SSF55073">
    <property type="entry name" value="Nucleotide cyclase"/>
    <property type="match status" value="1"/>
</dbReference>
<dbReference type="InterPro" id="IPR001633">
    <property type="entry name" value="EAL_dom"/>
</dbReference>
<evidence type="ECO:0000259" key="1">
    <source>
        <dbReference type="PROSITE" id="PS50112"/>
    </source>
</evidence>
<dbReference type="SMART" id="SM00052">
    <property type="entry name" value="EAL"/>
    <property type="match status" value="1"/>
</dbReference>
<evidence type="ECO:0000259" key="2">
    <source>
        <dbReference type="PROSITE" id="PS50113"/>
    </source>
</evidence>
<name>A0ABR6WZY0_9BURK</name>
<dbReference type="InterPro" id="IPR012226">
    <property type="entry name" value="Diguanyl_cyclase/Pdiesterase"/>
</dbReference>
<dbReference type="PROSITE" id="PS50883">
    <property type="entry name" value="EAL"/>
    <property type="match status" value="1"/>
</dbReference>
<dbReference type="Pfam" id="PF13188">
    <property type="entry name" value="PAS_8"/>
    <property type="match status" value="1"/>
</dbReference>
<dbReference type="CDD" id="cd00130">
    <property type="entry name" value="PAS"/>
    <property type="match status" value="2"/>
</dbReference>
<dbReference type="InterPro" id="IPR000014">
    <property type="entry name" value="PAS"/>
</dbReference>
<dbReference type="SMART" id="SM00091">
    <property type="entry name" value="PAS"/>
    <property type="match status" value="3"/>
</dbReference>
<dbReference type="InterPro" id="IPR043128">
    <property type="entry name" value="Rev_trsase/Diguanyl_cyclase"/>
</dbReference>
<dbReference type="InterPro" id="IPR000700">
    <property type="entry name" value="PAS-assoc_C"/>
</dbReference>
<dbReference type="Pfam" id="PF00563">
    <property type="entry name" value="EAL"/>
    <property type="match status" value="1"/>
</dbReference>
<feature type="domain" description="PAS" evidence="1">
    <location>
        <begin position="9"/>
        <end position="59"/>
    </location>
</feature>
<dbReference type="InterPro" id="IPR000160">
    <property type="entry name" value="GGDEF_dom"/>
</dbReference>
<evidence type="ECO:0000259" key="4">
    <source>
        <dbReference type="PROSITE" id="PS50887"/>
    </source>
</evidence>
<accession>A0ABR6WZY0</accession>
<feature type="domain" description="PAS" evidence="1">
    <location>
        <begin position="249"/>
        <end position="319"/>
    </location>
</feature>
<dbReference type="InterPro" id="IPR029787">
    <property type="entry name" value="Nucleotide_cyclase"/>
</dbReference>
<dbReference type="Proteomes" id="UP000648257">
    <property type="component" value="Unassembled WGS sequence"/>
</dbReference>
<protein>
    <submittedName>
        <fullName evidence="5">EAL domain-containing protein</fullName>
    </submittedName>
</protein>
<dbReference type="PROSITE" id="PS50113">
    <property type="entry name" value="PAC"/>
    <property type="match status" value="1"/>
</dbReference>
<dbReference type="InterPro" id="IPR035919">
    <property type="entry name" value="EAL_sf"/>
</dbReference>
<dbReference type="InterPro" id="IPR052155">
    <property type="entry name" value="Biofilm_reg_signaling"/>
</dbReference>
<dbReference type="Gene3D" id="3.30.70.270">
    <property type="match status" value="1"/>
</dbReference>
<dbReference type="PANTHER" id="PTHR44757:SF2">
    <property type="entry name" value="BIOFILM ARCHITECTURE MAINTENANCE PROTEIN MBAA"/>
    <property type="match status" value="1"/>
</dbReference>